<reference evidence="2 3" key="1">
    <citation type="submission" date="2017-12" db="EMBL/GenBank/DDBJ databases">
        <title>Comparative genomics of Botrytis spp.</title>
        <authorList>
            <person name="Valero-Jimenez C.A."/>
            <person name="Tapia P."/>
            <person name="Veloso J."/>
            <person name="Silva-Moreno E."/>
            <person name="Staats M."/>
            <person name="Valdes J.H."/>
            <person name="Van Kan J.A.L."/>
        </authorList>
    </citation>
    <scope>NUCLEOTIDE SEQUENCE [LARGE SCALE GENOMIC DNA]</scope>
    <source>
        <strain evidence="2 3">MUCL3349</strain>
    </source>
</reference>
<feature type="region of interest" description="Disordered" evidence="1">
    <location>
        <begin position="1"/>
        <end position="59"/>
    </location>
</feature>
<dbReference type="AlphaFoldDB" id="A0A4Z1KRH1"/>
<evidence type="ECO:0000256" key="1">
    <source>
        <dbReference type="SAM" id="MobiDB-lite"/>
    </source>
</evidence>
<name>A0A4Z1KRH1_9HELO</name>
<proteinExistence type="predicted"/>
<feature type="compositionally biased region" description="Polar residues" evidence="1">
    <location>
        <begin position="1"/>
        <end position="13"/>
    </location>
</feature>
<dbReference type="Proteomes" id="UP000297280">
    <property type="component" value="Unassembled WGS sequence"/>
</dbReference>
<feature type="compositionally biased region" description="Polar residues" evidence="1">
    <location>
        <begin position="21"/>
        <end position="59"/>
    </location>
</feature>
<accession>A0A4Z1KRH1</accession>
<evidence type="ECO:0000313" key="2">
    <source>
        <dbReference type="EMBL" id="TGO84569.1"/>
    </source>
</evidence>
<keyword evidence="3" id="KW-1185">Reference proteome</keyword>
<dbReference type="EMBL" id="PQXO01000489">
    <property type="protein sequence ID" value="TGO84569.1"/>
    <property type="molecule type" value="Genomic_DNA"/>
</dbReference>
<comment type="caution">
    <text evidence="2">The sequence shown here is derived from an EMBL/GenBank/DDBJ whole genome shotgun (WGS) entry which is preliminary data.</text>
</comment>
<organism evidence="2 3">
    <name type="scientific">Botrytis porri</name>
    <dbReference type="NCBI Taxonomy" id="87229"/>
    <lineage>
        <taxon>Eukaryota</taxon>
        <taxon>Fungi</taxon>
        <taxon>Dikarya</taxon>
        <taxon>Ascomycota</taxon>
        <taxon>Pezizomycotina</taxon>
        <taxon>Leotiomycetes</taxon>
        <taxon>Helotiales</taxon>
        <taxon>Sclerotiniaceae</taxon>
        <taxon>Botrytis</taxon>
    </lineage>
</organism>
<protein>
    <submittedName>
        <fullName evidence="2">Uncharacterized protein</fullName>
    </submittedName>
</protein>
<gene>
    <name evidence="2" type="ORF">BPOR_0490g00040</name>
</gene>
<evidence type="ECO:0000313" key="3">
    <source>
        <dbReference type="Proteomes" id="UP000297280"/>
    </source>
</evidence>
<sequence>MSPAKTSRNTHMTDSLIVDSSRPSIQQAPFAQHSIPRNTNAALRNSYSSPATDWINTIS</sequence>